<accession>A0A392N842</accession>
<proteinExistence type="predicted"/>
<dbReference type="Proteomes" id="UP000265520">
    <property type="component" value="Unassembled WGS sequence"/>
</dbReference>
<protein>
    <recommendedName>
        <fullName evidence="4">DUF4283 domain protein</fullName>
    </recommendedName>
</protein>
<feature type="compositionally biased region" description="Polar residues" evidence="1">
    <location>
        <begin position="1"/>
        <end position="15"/>
    </location>
</feature>
<organism evidence="2 3">
    <name type="scientific">Trifolium medium</name>
    <dbReference type="NCBI Taxonomy" id="97028"/>
    <lineage>
        <taxon>Eukaryota</taxon>
        <taxon>Viridiplantae</taxon>
        <taxon>Streptophyta</taxon>
        <taxon>Embryophyta</taxon>
        <taxon>Tracheophyta</taxon>
        <taxon>Spermatophyta</taxon>
        <taxon>Magnoliopsida</taxon>
        <taxon>eudicotyledons</taxon>
        <taxon>Gunneridae</taxon>
        <taxon>Pentapetalae</taxon>
        <taxon>rosids</taxon>
        <taxon>fabids</taxon>
        <taxon>Fabales</taxon>
        <taxon>Fabaceae</taxon>
        <taxon>Papilionoideae</taxon>
        <taxon>50 kb inversion clade</taxon>
        <taxon>NPAAA clade</taxon>
        <taxon>Hologalegina</taxon>
        <taxon>IRL clade</taxon>
        <taxon>Trifolieae</taxon>
        <taxon>Trifolium</taxon>
    </lineage>
</organism>
<feature type="non-terminal residue" evidence="2">
    <location>
        <position position="141"/>
    </location>
</feature>
<reference evidence="2 3" key="1">
    <citation type="journal article" date="2018" name="Front. Plant Sci.">
        <title>Red Clover (Trifolium pratense) and Zigzag Clover (T. medium) - A Picture of Genomic Similarities and Differences.</title>
        <authorList>
            <person name="Dluhosova J."/>
            <person name="Istvanek J."/>
            <person name="Nedelnik J."/>
            <person name="Repkova J."/>
        </authorList>
    </citation>
    <scope>NUCLEOTIDE SEQUENCE [LARGE SCALE GENOMIC DNA]</scope>
    <source>
        <strain evidence="3">cv. 10/8</strain>
        <tissue evidence="2">Leaf</tissue>
    </source>
</reference>
<evidence type="ECO:0000313" key="3">
    <source>
        <dbReference type="Proteomes" id="UP000265520"/>
    </source>
</evidence>
<feature type="compositionally biased region" description="Basic and acidic residues" evidence="1">
    <location>
        <begin position="20"/>
        <end position="40"/>
    </location>
</feature>
<comment type="caution">
    <text evidence="2">The sequence shown here is derived from an EMBL/GenBank/DDBJ whole genome shotgun (WGS) entry which is preliminary data.</text>
</comment>
<dbReference type="AlphaFoldDB" id="A0A392N842"/>
<name>A0A392N842_9FABA</name>
<evidence type="ECO:0008006" key="4">
    <source>
        <dbReference type="Google" id="ProtNLM"/>
    </source>
</evidence>
<evidence type="ECO:0000256" key="1">
    <source>
        <dbReference type="SAM" id="MobiDB-lite"/>
    </source>
</evidence>
<evidence type="ECO:0000313" key="2">
    <source>
        <dbReference type="EMBL" id="MCH94654.1"/>
    </source>
</evidence>
<feature type="compositionally biased region" description="Acidic residues" evidence="1">
    <location>
        <begin position="72"/>
        <end position="84"/>
    </location>
</feature>
<sequence length="141" mass="16194">MSGASTLLGQNNASPVANPEKSKEEEDQQERNTERAKGGEQKFSSDASKIGSYRSKVTGVSEENGNQGRFQEDDDEREEEEEGEEMKVEEHTIGEYACPEFVFSKTEEKRIYRPWRRGVIVKLLGRRIGYKALETRLKQMW</sequence>
<dbReference type="EMBL" id="LXQA010027849">
    <property type="protein sequence ID" value="MCH94654.1"/>
    <property type="molecule type" value="Genomic_DNA"/>
</dbReference>
<keyword evidence="3" id="KW-1185">Reference proteome</keyword>
<feature type="region of interest" description="Disordered" evidence="1">
    <location>
        <begin position="1"/>
        <end position="91"/>
    </location>
</feature>